<dbReference type="Proteomes" id="UP000789707">
    <property type="component" value="Unassembled WGS sequence"/>
</dbReference>
<evidence type="ECO:0000313" key="2">
    <source>
        <dbReference type="EMBL" id="CAH0416129.1"/>
    </source>
</evidence>
<sequence length="495" mass="53829">MLKKKVLQATVLSATVLSIGSGALLVFNHQTTSDKIHAATSDKSKLITLIKKAQELHSQYWTPATFNQLQVALKAAQQVNNQEHATQVQVNQATNTLQNALNKMQRQVGVNKKGLQQQIDVASTHNAADFTKVSFDKLQAELIASRGVINDANATQAMVDNSIWKLRNAGLNLVSLVPLRTQLGAATLYQATNYTPYSFKLLQNAINSGKMILVNPDASQLNVNNAVKQLRKAVGTLTHELPSLTYTQPSGTSIAFSKFGNILNGQQVDFTSTSFDQSIVFDLIGNYNDGITNAPQSLYFKPSQSDVETPINSGQLTDSQALDLANFAAGMINMVRSQIGQTPLLVNNDSQSEAAAVATNYSNDNWDGFAKPLEAPHNLAALNAANKQFGNYNLDGECMSYTLNVNKSYLISQYGANMATAKLGLAFDIVRMLYADGGINKYSHEMNLLDLDSAGNLIKRETTYLGLATDKFGNFHIATTHPLAPDEKQGQFTNQ</sequence>
<keyword evidence="3" id="KW-1185">Reference proteome</keyword>
<dbReference type="EMBL" id="CAKKNS010000001">
    <property type="protein sequence ID" value="CAH0416129.1"/>
    <property type="molecule type" value="Genomic_DNA"/>
</dbReference>
<name>A0ABM8Z5N5_9LACO</name>
<gene>
    <name evidence="2" type="ORF">WFA24289_00428</name>
</gene>
<accession>A0ABM8Z5N5</accession>
<dbReference type="NCBIfam" id="TIGR04320">
    <property type="entry name" value="Surf_Exclu_PgrA"/>
    <property type="match status" value="1"/>
</dbReference>
<reference evidence="2 3" key="1">
    <citation type="submission" date="2021-11" db="EMBL/GenBank/DDBJ databases">
        <authorList>
            <person name="Depoorter E."/>
        </authorList>
    </citation>
    <scope>NUCLEOTIDE SEQUENCE [LARGE SCALE GENOMIC DNA]</scope>
    <source>
        <strain evidence="2 3">LMG 24289</strain>
    </source>
</reference>
<proteinExistence type="predicted"/>
<evidence type="ECO:0000256" key="1">
    <source>
        <dbReference type="SAM" id="SignalP"/>
    </source>
</evidence>
<comment type="caution">
    <text evidence="2">The sequence shown here is derived from an EMBL/GenBank/DDBJ whole genome shotgun (WGS) entry which is preliminary data.</text>
</comment>
<protein>
    <submittedName>
        <fullName evidence="2">Uncharacterized protein</fullName>
    </submittedName>
</protein>
<feature type="chain" id="PRO_5046845036" evidence="1">
    <location>
        <begin position="24"/>
        <end position="495"/>
    </location>
</feature>
<dbReference type="Pfam" id="PF07554">
    <property type="entry name" value="FIVAR"/>
    <property type="match status" value="3"/>
</dbReference>
<feature type="signal peptide" evidence="1">
    <location>
        <begin position="1"/>
        <end position="23"/>
    </location>
</feature>
<dbReference type="Gene3D" id="1.20.1270.90">
    <property type="entry name" value="AF1782-like"/>
    <property type="match status" value="3"/>
</dbReference>
<keyword evidence="1" id="KW-0732">Signal</keyword>
<dbReference type="RefSeq" id="WP_230096192.1">
    <property type="nucleotide sequence ID" value="NZ_CAKKNS010000001.1"/>
</dbReference>
<evidence type="ECO:0000313" key="3">
    <source>
        <dbReference type="Proteomes" id="UP000789707"/>
    </source>
</evidence>
<dbReference type="InterPro" id="IPR027607">
    <property type="entry name" value="Surf_Exclu_SEC10/PgrA"/>
</dbReference>
<organism evidence="2 3">
    <name type="scientific">Periweissella fabaria</name>
    <dbReference type="NCBI Taxonomy" id="546157"/>
    <lineage>
        <taxon>Bacteria</taxon>
        <taxon>Bacillati</taxon>
        <taxon>Bacillota</taxon>
        <taxon>Bacilli</taxon>
        <taxon>Lactobacillales</taxon>
        <taxon>Lactobacillaceae</taxon>
        <taxon>Periweissella</taxon>
    </lineage>
</organism>